<sequence length="239" mass="27065">MAEKISWNCAVFVALMLVLSSCESNTSDFTIQNVNNSNNKVCDEIYVVREGETLQTISEKCGDPYIVEENPHIHDPDDVFPGLVKDQKGHTHVVIHDETFMVSRILTIIPCIKPLDNSSHHQTLSGHDEVKNLRGTPNFGMSSLSDSRHPFNLMSLGLVERRQEILYHDRKDWMLLQVIFNTVNECLNQEVVENLFEVAKGGLQGCLQFKGQELFSRKIGMILKTLTSRLLAKGKRGIR</sequence>
<dbReference type="EMBL" id="JBGMDY010000009">
    <property type="protein sequence ID" value="KAL2323115.1"/>
    <property type="molecule type" value="Genomic_DNA"/>
</dbReference>
<feature type="chain" id="PRO_5044761722" description="LysM domain-containing protein" evidence="1">
    <location>
        <begin position="25"/>
        <end position="239"/>
    </location>
</feature>
<dbReference type="PANTHER" id="PTHR33648:SF48">
    <property type="entry name" value="PEPTIDOGLYCAN-BINDING LYSM DOMAIN PROTEIN"/>
    <property type="match status" value="1"/>
</dbReference>
<feature type="signal peptide" evidence="1">
    <location>
        <begin position="1"/>
        <end position="24"/>
    </location>
</feature>
<evidence type="ECO:0000313" key="2">
    <source>
        <dbReference type="EMBL" id="KAL2323115.1"/>
    </source>
</evidence>
<reference evidence="2 3" key="1">
    <citation type="submission" date="2024-08" db="EMBL/GenBank/DDBJ databases">
        <title>Insights into the chromosomal genome structure of Flemingia macrophylla.</title>
        <authorList>
            <person name="Ding Y."/>
            <person name="Zhao Y."/>
            <person name="Bi W."/>
            <person name="Wu M."/>
            <person name="Zhao G."/>
            <person name="Gong Y."/>
            <person name="Li W."/>
            <person name="Zhang P."/>
        </authorList>
    </citation>
    <scope>NUCLEOTIDE SEQUENCE [LARGE SCALE GENOMIC DNA]</scope>
    <source>
        <strain evidence="2">DYQJB</strain>
        <tissue evidence="2">Leaf</tissue>
    </source>
</reference>
<dbReference type="PROSITE" id="PS51257">
    <property type="entry name" value="PROKAR_LIPOPROTEIN"/>
    <property type="match status" value="1"/>
</dbReference>
<dbReference type="Proteomes" id="UP001603857">
    <property type="component" value="Unassembled WGS sequence"/>
</dbReference>
<dbReference type="Gene3D" id="3.10.350.10">
    <property type="entry name" value="LysM domain"/>
    <property type="match status" value="1"/>
</dbReference>
<dbReference type="InterPro" id="IPR036779">
    <property type="entry name" value="LysM_dom_sf"/>
</dbReference>
<accession>A0ABD1LHU1</accession>
<organism evidence="2 3">
    <name type="scientific">Flemingia macrophylla</name>
    <dbReference type="NCBI Taxonomy" id="520843"/>
    <lineage>
        <taxon>Eukaryota</taxon>
        <taxon>Viridiplantae</taxon>
        <taxon>Streptophyta</taxon>
        <taxon>Embryophyta</taxon>
        <taxon>Tracheophyta</taxon>
        <taxon>Spermatophyta</taxon>
        <taxon>Magnoliopsida</taxon>
        <taxon>eudicotyledons</taxon>
        <taxon>Gunneridae</taxon>
        <taxon>Pentapetalae</taxon>
        <taxon>rosids</taxon>
        <taxon>fabids</taxon>
        <taxon>Fabales</taxon>
        <taxon>Fabaceae</taxon>
        <taxon>Papilionoideae</taxon>
        <taxon>50 kb inversion clade</taxon>
        <taxon>NPAAA clade</taxon>
        <taxon>indigoferoid/millettioid clade</taxon>
        <taxon>Phaseoleae</taxon>
        <taxon>Flemingia</taxon>
    </lineage>
</organism>
<keyword evidence="3" id="KW-1185">Reference proteome</keyword>
<gene>
    <name evidence="2" type="ORF">Fmac_027494</name>
</gene>
<keyword evidence="1" id="KW-0732">Signal</keyword>
<evidence type="ECO:0008006" key="4">
    <source>
        <dbReference type="Google" id="ProtNLM"/>
    </source>
</evidence>
<dbReference type="PANTHER" id="PTHR33648">
    <property type="entry name" value="EMBRYO SAC 1"/>
    <property type="match status" value="1"/>
</dbReference>
<name>A0ABD1LHU1_9FABA</name>
<dbReference type="CDD" id="cd00118">
    <property type="entry name" value="LysM"/>
    <property type="match status" value="1"/>
</dbReference>
<dbReference type="InterPro" id="IPR018392">
    <property type="entry name" value="LysM"/>
</dbReference>
<proteinExistence type="predicted"/>
<evidence type="ECO:0000313" key="3">
    <source>
        <dbReference type="Proteomes" id="UP001603857"/>
    </source>
</evidence>
<protein>
    <recommendedName>
        <fullName evidence="4">LysM domain-containing protein</fullName>
    </recommendedName>
</protein>
<dbReference type="AlphaFoldDB" id="A0ABD1LHU1"/>
<evidence type="ECO:0000256" key="1">
    <source>
        <dbReference type="SAM" id="SignalP"/>
    </source>
</evidence>
<comment type="caution">
    <text evidence="2">The sequence shown here is derived from an EMBL/GenBank/DDBJ whole genome shotgun (WGS) entry which is preliminary data.</text>
</comment>